<evidence type="ECO:0000256" key="2">
    <source>
        <dbReference type="ARBA" id="ARBA00022857"/>
    </source>
</evidence>
<dbReference type="CDD" id="cd05347">
    <property type="entry name" value="Ga5DH-like_SDR_c"/>
    <property type="match status" value="1"/>
</dbReference>
<keyword evidence="3" id="KW-0560">Oxidoreductase</keyword>
<organism evidence="13 14">
    <name type="scientific">Yersinia pestis</name>
    <dbReference type="NCBI Taxonomy" id="632"/>
    <lineage>
        <taxon>Bacteria</taxon>
        <taxon>Pseudomonadati</taxon>
        <taxon>Pseudomonadota</taxon>
        <taxon>Gammaproteobacteria</taxon>
        <taxon>Enterobacterales</taxon>
        <taxon>Yersiniaceae</taxon>
        <taxon>Yersinia</taxon>
    </lineage>
</organism>
<evidence type="ECO:0000256" key="11">
    <source>
        <dbReference type="ARBA" id="ARBA00068944"/>
    </source>
</evidence>
<dbReference type="InterPro" id="IPR002347">
    <property type="entry name" value="SDR_fam"/>
</dbReference>
<keyword evidence="5" id="KW-0119">Carbohydrate metabolism</keyword>
<dbReference type="EC" id="1.1.1.69" evidence="10"/>
<dbReference type="NCBIfam" id="NF005983">
    <property type="entry name" value="PRK08085.1"/>
    <property type="match status" value="1"/>
</dbReference>
<dbReference type="FunFam" id="3.40.50.720:FF:000210">
    <property type="entry name" value="Gluconate 5-dehydrogenase"/>
    <property type="match status" value="1"/>
</dbReference>
<dbReference type="KEGG" id="ypm:YP_2350"/>
<dbReference type="AlphaFoldDB" id="A0A0H2W5S2"/>
<dbReference type="PRINTS" id="PR00081">
    <property type="entry name" value="GDHRDH"/>
</dbReference>
<protein>
    <recommendedName>
        <fullName evidence="11">5-keto-D-gluconate 5-reductase</fullName>
        <ecNumber evidence="10">1.1.1.69</ecNumber>
    </recommendedName>
</protein>
<evidence type="ECO:0000256" key="10">
    <source>
        <dbReference type="ARBA" id="ARBA00066656"/>
    </source>
</evidence>
<comment type="pathway">
    <text evidence="9">Carbohydrate acid metabolism; L-idonate degradation.</text>
</comment>
<reference evidence="14" key="1">
    <citation type="journal article" date="2004" name="DNA Res.">
        <title>Complete genome sequence of Yersinia pestis strain 91001, an isolate avirulent to humans.</title>
        <authorList>
            <person name="Song Y."/>
            <person name="Tong Z."/>
            <person name="Wang J."/>
            <person name="Wang L."/>
            <person name="Guo Z."/>
            <person name="Han Y."/>
            <person name="Zhang J."/>
            <person name="Pei D."/>
            <person name="Zhou D."/>
            <person name="Qin H."/>
            <person name="Pang X."/>
            <person name="Han Y."/>
            <person name="Zhai J."/>
            <person name="Li M."/>
            <person name="Cui B."/>
            <person name="Qi Z."/>
            <person name="Jin L."/>
            <person name="Dai R."/>
            <person name="Chen F."/>
            <person name="Li S."/>
            <person name="Ye C."/>
            <person name="Du Z."/>
            <person name="Lin W."/>
            <person name="Wang J."/>
            <person name="Yu J."/>
            <person name="Yang H."/>
            <person name="Wang J."/>
            <person name="Huang P."/>
            <person name="Yang R."/>
        </authorList>
    </citation>
    <scope>NUCLEOTIDE SEQUENCE [LARGE SCALE GENOMIC DNA]</scope>
    <source>
        <strain evidence="14">91001 / Biovar Mediaevalis</strain>
    </source>
</reference>
<evidence type="ECO:0000313" key="14">
    <source>
        <dbReference type="Proteomes" id="UP000001019"/>
    </source>
</evidence>
<evidence type="ECO:0000256" key="4">
    <source>
        <dbReference type="ARBA" id="ARBA00023027"/>
    </source>
</evidence>
<comment type="function">
    <text evidence="8">Catalyzes the reduction of 5-keto-D-gluconate to D-gluconate, using either NADH or NADPH. Is likely involved in an L-idonate degradation pathway that allows E.coli to utilize L-idonate as the sole carbon and energy source. Is also able to catalyze the reverse reaction in vitro, but the D-gluconate oxidation by the enzyme can only proceed with NAD.</text>
</comment>
<dbReference type="EnsemblBacteria" id="AAS62555">
    <property type="protein sequence ID" value="AAS62555"/>
    <property type="gene ID" value="YP_2350"/>
</dbReference>
<dbReference type="GO" id="GO:0008874">
    <property type="term" value="F:gluconate 5-dehydrogenase activity"/>
    <property type="evidence" value="ECO:0007669"/>
    <property type="project" value="UniProtKB-EC"/>
</dbReference>
<comment type="similarity">
    <text evidence="1 12">Belongs to the short-chain dehydrogenases/reductases (SDR) family.</text>
</comment>
<evidence type="ECO:0000313" key="13">
    <source>
        <dbReference type="EMBL" id="AAS62555.1"/>
    </source>
</evidence>
<dbReference type="Pfam" id="PF00106">
    <property type="entry name" value="adh_short"/>
    <property type="match status" value="1"/>
</dbReference>
<name>A0A0H2W5S2_YERPE</name>
<dbReference type="PANTHER" id="PTHR43669:SF9">
    <property type="entry name" value="5-KETO-D-GLUCONATE 5-REDUCTASE"/>
    <property type="match status" value="1"/>
</dbReference>
<dbReference type="NCBIfam" id="NF005559">
    <property type="entry name" value="PRK07231.1"/>
    <property type="match status" value="1"/>
</dbReference>
<dbReference type="PANTHER" id="PTHR43669">
    <property type="entry name" value="5-KETO-D-GLUCONATE 5-REDUCTASE"/>
    <property type="match status" value="1"/>
</dbReference>
<dbReference type="InterPro" id="IPR020904">
    <property type="entry name" value="Sc_DH/Rdtase_CS"/>
</dbReference>
<evidence type="ECO:0000256" key="7">
    <source>
        <dbReference type="ARBA" id="ARBA00052108"/>
    </source>
</evidence>
<evidence type="ECO:0000256" key="6">
    <source>
        <dbReference type="ARBA" id="ARBA00051160"/>
    </source>
</evidence>
<dbReference type="InterPro" id="IPR036291">
    <property type="entry name" value="NAD(P)-bd_dom_sf"/>
</dbReference>
<dbReference type="OMA" id="EYACTWS"/>
<keyword evidence="2" id="KW-0521">NADP</keyword>
<proteinExistence type="inferred from homology"/>
<dbReference type="Gene3D" id="3.40.50.720">
    <property type="entry name" value="NAD(P)-binding Rossmann-like Domain"/>
    <property type="match status" value="1"/>
</dbReference>
<keyword evidence="4" id="KW-0520">NAD</keyword>
<dbReference type="EMBL" id="AE017042">
    <property type="protein sequence ID" value="AAS62555.1"/>
    <property type="molecule type" value="Genomic_DNA"/>
</dbReference>
<accession>A0A0H2W5S2</accession>
<dbReference type="PROSITE" id="PS00061">
    <property type="entry name" value="ADH_SHORT"/>
    <property type="match status" value="1"/>
</dbReference>
<dbReference type="PRINTS" id="PR00080">
    <property type="entry name" value="SDRFAMILY"/>
</dbReference>
<evidence type="ECO:0000256" key="8">
    <source>
        <dbReference type="ARBA" id="ARBA00053675"/>
    </source>
</evidence>
<evidence type="ECO:0000256" key="9">
    <source>
        <dbReference type="ARBA" id="ARBA00060526"/>
    </source>
</evidence>
<comment type="catalytic activity">
    <reaction evidence="6">
        <text>D-gluconate + NADP(+) = 5-dehydro-D-gluconate + NADPH + H(+)</text>
        <dbReference type="Rhea" id="RHEA:23936"/>
        <dbReference type="ChEBI" id="CHEBI:15378"/>
        <dbReference type="ChEBI" id="CHEBI:18391"/>
        <dbReference type="ChEBI" id="CHEBI:57783"/>
        <dbReference type="ChEBI" id="CHEBI:58143"/>
        <dbReference type="ChEBI" id="CHEBI:58349"/>
        <dbReference type="EC" id="1.1.1.69"/>
    </reaction>
</comment>
<dbReference type="HOGENOM" id="CLU_010194_1_1_6"/>
<evidence type="ECO:0000256" key="1">
    <source>
        <dbReference type="ARBA" id="ARBA00006484"/>
    </source>
</evidence>
<evidence type="ECO:0000256" key="5">
    <source>
        <dbReference type="ARBA" id="ARBA00023277"/>
    </source>
</evidence>
<dbReference type="Proteomes" id="UP000001019">
    <property type="component" value="Chromosome"/>
</dbReference>
<gene>
    <name evidence="13" type="primary">idnO</name>
    <name evidence="13" type="ordered locus">YP_2350</name>
</gene>
<comment type="catalytic activity">
    <reaction evidence="7">
        <text>D-gluconate + NAD(+) = 5-dehydro-D-gluconate + NADH + H(+)</text>
        <dbReference type="Rhea" id="RHEA:23940"/>
        <dbReference type="ChEBI" id="CHEBI:15378"/>
        <dbReference type="ChEBI" id="CHEBI:18391"/>
        <dbReference type="ChEBI" id="CHEBI:57540"/>
        <dbReference type="ChEBI" id="CHEBI:57945"/>
        <dbReference type="ChEBI" id="CHEBI:58143"/>
        <dbReference type="EC" id="1.1.1.69"/>
    </reaction>
</comment>
<evidence type="ECO:0000256" key="3">
    <source>
        <dbReference type="ARBA" id="ARBA00023002"/>
    </source>
</evidence>
<sequence length="289" mass="31932">MDVFTASLRSACSLRRGHFVNSLIIFIYYRYQEVTMKNLFSLENRKVLITGSAQGIGFLLAKGLAEFGAEIIINDITAERAEKAVAELRASGFIAHAAAFNVTNHDEVNEAIEKIESHIGAIDVLINNAGIQRRHAFTEFPEKDWDDVIAVNQKSVFLVSQAVARYMVKRQRGKIINICSMQSELGRDTITPYAASKGAVKMLTRGMCVELARYNIQVNGIAPGYFKTDMTKALVDDQAFTDWLCKRTPAARWGDPEELIGAAVYLSSKASDFVNGHLLFVDGGMLVAV</sequence>
<evidence type="ECO:0000256" key="12">
    <source>
        <dbReference type="RuleBase" id="RU000363"/>
    </source>
</evidence>
<dbReference type="SUPFAM" id="SSF51735">
    <property type="entry name" value="NAD(P)-binding Rossmann-fold domains"/>
    <property type="match status" value="1"/>
</dbReference>